<dbReference type="STRING" id="133381.A0A2T9ZB86"/>
<feature type="region of interest" description="Disordered" evidence="2">
    <location>
        <begin position="481"/>
        <end position="528"/>
    </location>
</feature>
<feature type="non-terminal residue" evidence="3">
    <location>
        <position position="1"/>
    </location>
</feature>
<name>A0A2T9ZB86_9FUNG</name>
<dbReference type="Proteomes" id="UP000245609">
    <property type="component" value="Unassembled WGS sequence"/>
</dbReference>
<gene>
    <name evidence="3" type="ORF">BB560_003717</name>
</gene>
<keyword evidence="1" id="KW-0175">Coiled coil</keyword>
<proteinExistence type="predicted"/>
<feature type="region of interest" description="Disordered" evidence="2">
    <location>
        <begin position="267"/>
        <end position="301"/>
    </location>
</feature>
<comment type="caution">
    <text evidence="3">The sequence shown here is derived from an EMBL/GenBank/DDBJ whole genome shotgun (WGS) entry which is preliminary data.</text>
</comment>
<evidence type="ECO:0000313" key="4">
    <source>
        <dbReference type="Proteomes" id="UP000245609"/>
    </source>
</evidence>
<accession>A0A2T9ZB86</accession>
<feature type="compositionally biased region" description="Basic and acidic residues" evidence="2">
    <location>
        <begin position="481"/>
        <end position="499"/>
    </location>
</feature>
<organism evidence="3 4">
    <name type="scientific">Smittium megazygosporum</name>
    <dbReference type="NCBI Taxonomy" id="133381"/>
    <lineage>
        <taxon>Eukaryota</taxon>
        <taxon>Fungi</taxon>
        <taxon>Fungi incertae sedis</taxon>
        <taxon>Zoopagomycota</taxon>
        <taxon>Kickxellomycotina</taxon>
        <taxon>Harpellomycetes</taxon>
        <taxon>Harpellales</taxon>
        <taxon>Legeriomycetaceae</taxon>
        <taxon>Smittium</taxon>
    </lineage>
</organism>
<dbReference type="AlphaFoldDB" id="A0A2T9ZB86"/>
<feature type="coiled-coil region" evidence="1">
    <location>
        <begin position="186"/>
        <end position="255"/>
    </location>
</feature>
<evidence type="ECO:0000256" key="1">
    <source>
        <dbReference type="SAM" id="Coils"/>
    </source>
</evidence>
<evidence type="ECO:0000256" key="2">
    <source>
        <dbReference type="SAM" id="MobiDB-lite"/>
    </source>
</evidence>
<dbReference type="PANTHER" id="PTHR38120:SF1">
    <property type="entry name" value="M PROTEIN, SEROTYPE 2.1"/>
    <property type="match status" value="1"/>
</dbReference>
<keyword evidence="4" id="KW-1185">Reference proteome</keyword>
<dbReference type="OrthoDB" id="2121319at2759"/>
<feature type="compositionally biased region" description="Polar residues" evidence="2">
    <location>
        <begin position="117"/>
        <end position="128"/>
    </location>
</feature>
<feature type="region of interest" description="Disordered" evidence="2">
    <location>
        <begin position="117"/>
        <end position="139"/>
    </location>
</feature>
<evidence type="ECO:0000313" key="3">
    <source>
        <dbReference type="EMBL" id="PVV01851.1"/>
    </source>
</evidence>
<feature type="region of interest" description="Disordered" evidence="2">
    <location>
        <begin position="411"/>
        <end position="464"/>
    </location>
</feature>
<feature type="compositionally biased region" description="Polar residues" evidence="2">
    <location>
        <begin position="275"/>
        <end position="294"/>
    </location>
</feature>
<dbReference type="Gene3D" id="1.10.287.1490">
    <property type="match status" value="1"/>
</dbReference>
<dbReference type="EMBL" id="MBFS01000757">
    <property type="protein sequence ID" value="PVV01851.1"/>
    <property type="molecule type" value="Genomic_DNA"/>
</dbReference>
<feature type="region of interest" description="Disordered" evidence="2">
    <location>
        <begin position="317"/>
        <end position="346"/>
    </location>
</feature>
<sequence length="615" mass="69729">ANSISDASIMNTELLQKNEELEKKLANANLKIENFVDNQKWIESQLIEEQNSKLEIESENKLLSRKLLNIENQLAAERKAAENNREQWSTKEKQLESDLKQARNNINMVRRNTVSIGSRPRNLSTRGQPNAHDANASKTNNRLSVYYENIPEKSLSPTKFPDALGANSSLDVFETFPNTPDGLSQLNSLKKSLREREREISSLKSEIFGLNNDLRSSLERVQQSNASIEKYKNEIRECKQLIDTLRDENESYQTLIQMQSISGNFNLKSYEDNHSNTNSNSPKSKYSYDKSNAPSPYDDDAEFLSQLDVPNTRLRSRQNSTLAQSASLGMQLSGHSNTPQTEPQPSYSVEIVELKEKNRILKAEKAKLVDENKATALYINQILSRILASSNGLEAILDKDFDISSEKKSKNMVLEPTSKSSKSIDNHDNNKNASKTASFDTEQSKPNPDQNSSTTAKNTEGNENSILGIFGSAIRRNSLIKKFETPTSTKEEKPDDITTKETSVGPSEELAENTQVRPRRNTKSKNSARPTWWNRLSQRFVFDEKDEIVPSMPPEHILKEYQEKLSYYSFIPLSVWGTIKTGLCFMEVSIHTKAHKKITAKVHNMDAIHKSTWLL</sequence>
<feature type="coiled-coil region" evidence="1">
    <location>
        <begin position="4"/>
        <end position="112"/>
    </location>
</feature>
<feature type="compositionally biased region" description="Polar residues" evidence="2">
    <location>
        <begin position="431"/>
        <end position="464"/>
    </location>
</feature>
<protein>
    <submittedName>
        <fullName evidence="3">Uncharacterized protein</fullName>
    </submittedName>
</protein>
<dbReference type="PANTHER" id="PTHR38120">
    <property type="entry name" value="EXPRESSED PROTEIN"/>
    <property type="match status" value="1"/>
</dbReference>
<reference evidence="3 4" key="1">
    <citation type="journal article" date="2018" name="MBio">
        <title>Comparative Genomics Reveals the Core Gene Toolbox for the Fungus-Insect Symbiosis.</title>
        <authorList>
            <person name="Wang Y."/>
            <person name="Stata M."/>
            <person name="Wang W."/>
            <person name="Stajich J.E."/>
            <person name="White M.M."/>
            <person name="Moncalvo J.M."/>
        </authorList>
    </citation>
    <scope>NUCLEOTIDE SEQUENCE [LARGE SCALE GENOMIC DNA]</scope>
    <source>
        <strain evidence="3 4">SC-DP-2</strain>
    </source>
</reference>